<gene>
    <name evidence="1" type="ORF">Y036_6031</name>
</gene>
<proteinExistence type="predicted"/>
<protein>
    <submittedName>
        <fullName evidence="1">Helix-hairpin-helix motif family protein</fullName>
    </submittedName>
</protein>
<sequence length="121" mass="13397">MCEDVAGRAVRPFVDVADLARRAQLDRHDLQVLARANALRTLAGRNRRTVLWLAAAAVPDRDLLRGTERDDAVPVLPQASESKELMTDYNAMASRLAGSPSRCCASAWRFRIISPLPRNSQ</sequence>
<dbReference type="EMBL" id="JQIM01000007">
    <property type="protein sequence ID" value="KGX17193.1"/>
    <property type="molecule type" value="Genomic_DNA"/>
</dbReference>
<accession>A0AA40JJ22</accession>
<dbReference type="Proteomes" id="UP000030475">
    <property type="component" value="Unassembled WGS sequence"/>
</dbReference>
<comment type="caution">
    <text evidence="1">The sequence shown here is derived from an EMBL/GenBank/DDBJ whole genome shotgun (WGS) entry which is preliminary data.</text>
</comment>
<evidence type="ECO:0000313" key="2">
    <source>
        <dbReference type="Proteomes" id="UP000030475"/>
    </source>
</evidence>
<evidence type="ECO:0000313" key="1">
    <source>
        <dbReference type="EMBL" id="KGX17193.1"/>
    </source>
</evidence>
<name>A0AA40JJ22_BURPE</name>
<reference evidence="1 2" key="1">
    <citation type="submission" date="2014-08" db="EMBL/GenBank/DDBJ databases">
        <authorList>
            <person name="Bunnell A."/>
            <person name="Chain P.S."/>
            <person name="Chertkov O."/>
            <person name="Currie B.J."/>
            <person name="Daligault H.E."/>
            <person name="Davenport K.W."/>
            <person name="Davis C."/>
            <person name="Gleasner C.D."/>
            <person name="Johnson S.L."/>
            <person name="Kaestli M."/>
            <person name="Koren S."/>
            <person name="Kunde Y.A."/>
            <person name="Mayo M."/>
            <person name="McMurry K.K."/>
            <person name="Price E.P."/>
            <person name="Reitenga K.G."/>
            <person name="Robison R."/>
            <person name="Rosovitz M.J."/>
            <person name="Sarovich D.S."/>
            <person name="Teshima H."/>
        </authorList>
    </citation>
    <scope>NUCLEOTIDE SEQUENCE [LARGE SCALE GENOMIC DNA]</scope>
    <source>
        <strain evidence="1 2">MSHR44</strain>
    </source>
</reference>
<organism evidence="1 2">
    <name type="scientific">Burkholderia pseudomallei</name>
    <name type="common">Pseudomonas pseudomallei</name>
    <dbReference type="NCBI Taxonomy" id="28450"/>
    <lineage>
        <taxon>Bacteria</taxon>
        <taxon>Pseudomonadati</taxon>
        <taxon>Pseudomonadota</taxon>
        <taxon>Betaproteobacteria</taxon>
        <taxon>Burkholderiales</taxon>
        <taxon>Burkholderiaceae</taxon>
        <taxon>Burkholderia</taxon>
        <taxon>pseudomallei group</taxon>
    </lineage>
</organism>
<dbReference type="AlphaFoldDB" id="A0AA40JJ22"/>